<dbReference type="EMBL" id="JAGGLB010000014">
    <property type="protein sequence ID" value="MBP1992525.1"/>
    <property type="molecule type" value="Genomic_DNA"/>
</dbReference>
<name>A0ABS4IY60_9BACL</name>
<sequence length="311" mass="35257">MHDTYLQPSLESLLDQYEDISGPETYGPNGTAIILALWRKSRKLGWDASFSMTLTELHYQTGIKSRTTIDTYRDMLAEAGIIAYKAPPRGKSRGEYILNFDFLRIKAVQNMDRLEDVGGKAVQEMDRFEGVSEIAVQNMDRLEAKNEKPVQNLDTVLKDTITITTTIADPFEFIFKEFCNIHKKLDIHVKPTDITLMESMIDKKKIPAGFIAKVMALIYERETPKGTKINTFAYYEDAILEAWKSRKAITDRVPSPTVALGDESITSGVPVPGVAIGSPKRTKQQQALDDLRRKAEEERQREQSRGDRPHD</sequence>
<feature type="region of interest" description="Disordered" evidence="1">
    <location>
        <begin position="270"/>
        <end position="311"/>
    </location>
</feature>
<evidence type="ECO:0000313" key="3">
    <source>
        <dbReference type="Proteomes" id="UP001519287"/>
    </source>
</evidence>
<evidence type="ECO:0000313" key="2">
    <source>
        <dbReference type="EMBL" id="MBP1992525.1"/>
    </source>
</evidence>
<comment type="caution">
    <text evidence="2">The sequence shown here is derived from an EMBL/GenBank/DDBJ whole genome shotgun (WGS) entry which is preliminary data.</text>
</comment>
<reference evidence="2 3" key="1">
    <citation type="submission" date="2021-03" db="EMBL/GenBank/DDBJ databases">
        <title>Genomic Encyclopedia of Type Strains, Phase IV (KMG-IV): sequencing the most valuable type-strain genomes for metagenomic binning, comparative biology and taxonomic classification.</title>
        <authorList>
            <person name="Goeker M."/>
        </authorList>
    </citation>
    <scope>NUCLEOTIDE SEQUENCE [LARGE SCALE GENOMIC DNA]</scope>
    <source>
        <strain evidence="2 3">DSM 26048</strain>
    </source>
</reference>
<dbReference type="RefSeq" id="WP_209973615.1">
    <property type="nucleotide sequence ID" value="NZ_JAGGLB010000014.1"/>
</dbReference>
<organism evidence="2 3">
    <name type="scientific">Paenibacillus eucommiae</name>
    <dbReference type="NCBI Taxonomy" id="1355755"/>
    <lineage>
        <taxon>Bacteria</taxon>
        <taxon>Bacillati</taxon>
        <taxon>Bacillota</taxon>
        <taxon>Bacilli</taxon>
        <taxon>Bacillales</taxon>
        <taxon>Paenibacillaceae</taxon>
        <taxon>Paenibacillus</taxon>
    </lineage>
</organism>
<gene>
    <name evidence="2" type="ORF">J2Z66_004134</name>
</gene>
<feature type="compositionally biased region" description="Basic and acidic residues" evidence="1">
    <location>
        <begin position="289"/>
        <end position="311"/>
    </location>
</feature>
<evidence type="ECO:0008006" key="4">
    <source>
        <dbReference type="Google" id="ProtNLM"/>
    </source>
</evidence>
<evidence type="ECO:0000256" key="1">
    <source>
        <dbReference type="SAM" id="MobiDB-lite"/>
    </source>
</evidence>
<keyword evidence="3" id="KW-1185">Reference proteome</keyword>
<accession>A0ABS4IY60</accession>
<dbReference type="Proteomes" id="UP001519287">
    <property type="component" value="Unassembled WGS sequence"/>
</dbReference>
<proteinExistence type="predicted"/>
<protein>
    <recommendedName>
        <fullName evidence="4">DnaD domain protein</fullName>
    </recommendedName>
</protein>